<proteinExistence type="predicted"/>
<organism evidence="2 3">
    <name type="scientific">Meloidogyne enterolobii</name>
    <name type="common">Root-knot nematode worm</name>
    <name type="synonym">Meloidogyne mayaguensis</name>
    <dbReference type="NCBI Taxonomy" id="390850"/>
    <lineage>
        <taxon>Eukaryota</taxon>
        <taxon>Metazoa</taxon>
        <taxon>Ecdysozoa</taxon>
        <taxon>Nematoda</taxon>
        <taxon>Chromadorea</taxon>
        <taxon>Rhabditida</taxon>
        <taxon>Tylenchina</taxon>
        <taxon>Tylenchomorpha</taxon>
        <taxon>Tylenchoidea</taxon>
        <taxon>Meloidogynidae</taxon>
        <taxon>Meloidogyninae</taxon>
        <taxon>Meloidogyne</taxon>
    </lineage>
</organism>
<evidence type="ECO:0000313" key="3">
    <source>
        <dbReference type="Proteomes" id="UP000580250"/>
    </source>
</evidence>
<reference evidence="2 3" key="1">
    <citation type="submission" date="2020-08" db="EMBL/GenBank/DDBJ databases">
        <authorList>
            <person name="Koutsovoulos G."/>
            <person name="Danchin GJ E."/>
        </authorList>
    </citation>
    <scope>NUCLEOTIDE SEQUENCE [LARGE SCALE GENOMIC DNA]</scope>
</reference>
<feature type="region of interest" description="Disordered" evidence="1">
    <location>
        <begin position="1"/>
        <end position="39"/>
    </location>
</feature>
<dbReference type="Proteomes" id="UP000580250">
    <property type="component" value="Unassembled WGS sequence"/>
</dbReference>
<accession>A0A6V7W3Y9</accession>
<gene>
    <name evidence="2" type="ORF">MENT_LOCUS34071</name>
</gene>
<comment type="caution">
    <text evidence="2">The sequence shown here is derived from an EMBL/GenBank/DDBJ whole genome shotgun (WGS) entry which is preliminary data.</text>
</comment>
<protein>
    <submittedName>
        <fullName evidence="2">Uncharacterized protein</fullName>
    </submittedName>
</protein>
<evidence type="ECO:0000313" key="2">
    <source>
        <dbReference type="EMBL" id="CAD2181896.1"/>
    </source>
</evidence>
<dbReference type="EMBL" id="CAJEWN010000414">
    <property type="protein sequence ID" value="CAD2181896.1"/>
    <property type="molecule type" value="Genomic_DNA"/>
</dbReference>
<name>A0A6V7W3Y9_MELEN</name>
<evidence type="ECO:0000256" key="1">
    <source>
        <dbReference type="SAM" id="MobiDB-lite"/>
    </source>
</evidence>
<sequence>MKKLGIGNDSKKKKKSVKGETSSGCWQISSKSKKKKEKAENLLQQMSAKIFNFQPEGSHTEEFNFQNQTESLYTEAYQTPLYFPGKGKGKGNPPKGK</sequence>
<dbReference type="AlphaFoldDB" id="A0A6V7W3Y9"/>